<evidence type="ECO:0000313" key="2">
    <source>
        <dbReference type="EMBL" id="MEK2610864.1"/>
    </source>
</evidence>
<organism evidence="2 3">
    <name type="scientific">Pseudomonas shirazensis</name>
    <dbReference type="NCBI Taxonomy" id="2745494"/>
    <lineage>
        <taxon>Bacteria</taxon>
        <taxon>Pseudomonadati</taxon>
        <taxon>Pseudomonadota</taxon>
        <taxon>Gammaproteobacteria</taxon>
        <taxon>Pseudomonadales</taxon>
        <taxon>Pseudomonadaceae</taxon>
        <taxon>Pseudomonas</taxon>
    </lineage>
</organism>
<reference evidence="2 3" key="1">
    <citation type="submission" date="2024-03" db="EMBL/GenBank/DDBJ databases">
        <title>Screening, Identification and Application of a Plant Lactobacillus Strain.</title>
        <authorList>
            <person name="Li Y.L."/>
        </authorList>
    </citation>
    <scope>NUCLEOTIDE SEQUENCE [LARGE SCALE GENOMIC DNA]</scope>
    <source>
        <strain evidence="2 3">JDB</strain>
    </source>
</reference>
<dbReference type="RefSeq" id="WP_340612727.1">
    <property type="nucleotide sequence ID" value="NZ_JBBNAW010000017.1"/>
</dbReference>
<proteinExistence type="predicted"/>
<dbReference type="Proteomes" id="UP001386972">
    <property type="component" value="Unassembled WGS sequence"/>
</dbReference>
<name>A0ABU9A2P4_9PSED</name>
<accession>A0ABU9A2P4</accession>
<evidence type="ECO:0000259" key="1">
    <source>
        <dbReference type="Pfam" id="PF11726"/>
    </source>
</evidence>
<dbReference type="InterPro" id="IPR057271">
    <property type="entry name" value="YagK_YfjJ_C"/>
</dbReference>
<evidence type="ECO:0000313" key="3">
    <source>
        <dbReference type="Proteomes" id="UP001386972"/>
    </source>
</evidence>
<feature type="domain" description="YagK/YfjJ C-terminal" evidence="1">
    <location>
        <begin position="155"/>
        <end position="234"/>
    </location>
</feature>
<comment type="caution">
    <text evidence="2">The sequence shown here is derived from an EMBL/GenBank/DDBJ whole genome shotgun (WGS) entry which is preliminary data.</text>
</comment>
<protein>
    <submittedName>
        <fullName evidence="2">Inovirus-type Gp2 protein</fullName>
    </submittedName>
</protein>
<dbReference type="Pfam" id="PF11726">
    <property type="entry name" value="YagK_YfjJ_C"/>
    <property type="match status" value="1"/>
</dbReference>
<dbReference type="EMBL" id="JBBNAW010000017">
    <property type="protein sequence ID" value="MEK2610864.1"/>
    <property type="molecule type" value="Genomic_DNA"/>
</dbReference>
<keyword evidence="3" id="KW-1185">Reference proteome</keyword>
<gene>
    <name evidence="2" type="ORF">WLF18_17300</name>
</gene>
<sequence length="333" mass="39375">MSHSNPYTSLPQSDIAIQIERLVESIERHDTSAFRLPGARSRSQQIETTWLSRYFKHIRQMMDLFDDRCAYQYSEHLQAFWDVCQDIGLERSPTGPVCLNESATAYLDHHRSMNVLVERIRQLTGELWYRREKGYRRDLARQQADRVCDYSDAMLDRYSRTLIIRVNLYYHQQVQVRQRVEHVFDDLDRLLAERERNPIFDHLIGYISAVEQGEDCGYHLHAAFFFNGNQVRGDVYKAQQIGELWECITRGQGYYHSCNHDKEKYKDEDNRKGKDKDKDEKKRGLGIGMIFKNDQAIRAHVHYAMVYLVKDAQHLRVKPLRSKCLRVGLVGRR</sequence>